<organism evidence="3 4">
    <name type="scientific">Mya arenaria</name>
    <name type="common">Soft-shell clam</name>
    <dbReference type="NCBI Taxonomy" id="6604"/>
    <lineage>
        <taxon>Eukaryota</taxon>
        <taxon>Metazoa</taxon>
        <taxon>Spiralia</taxon>
        <taxon>Lophotrochozoa</taxon>
        <taxon>Mollusca</taxon>
        <taxon>Bivalvia</taxon>
        <taxon>Autobranchia</taxon>
        <taxon>Heteroconchia</taxon>
        <taxon>Euheterodonta</taxon>
        <taxon>Imparidentia</taxon>
        <taxon>Neoheterodontei</taxon>
        <taxon>Myida</taxon>
        <taxon>Myoidea</taxon>
        <taxon>Myidae</taxon>
        <taxon>Mya</taxon>
    </lineage>
</organism>
<feature type="region of interest" description="Disordered" evidence="1">
    <location>
        <begin position="1"/>
        <end position="78"/>
    </location>
</feature>
<feature type="compositionally biased region" description="Basic and acidic residues" evidence="1">
    <location>
        <begin position="35"/>
        <end position="63"/>
    </location>
</feature>
<feature type="compositionally biased region" description="Polar residues" evidence="1">
    <location>
        <begin position="1"/>
        <end position="15"/>
    </location>
</feature>
<dbReference type="Proteomes" id="UP001164746">
    <property type="component" value="Chromosome 17"/>
</dbReference>
<evidence type="ECO:0000259" key="2">
    <source>
        <dbReference type="SMART" id="SM00460"/>
    </source>
</evidence>
<name>A0ABY7GI32_MYAAR</name>
<sequence length="697" mass="79906">MGCSSSSPDTNNNQPVAKKSPKAKSSGSNVGAENETNRKRENNHPELKQEPEIEDVDVPKTEHGYPVAKEPPDRKADIFNPQKLKGVEARARAAPDNLADSYEELIAYLTSECKNDVEKVRALFIWMANQEIDDGNYSNVTGSDTPRGIMKLMKDNRASYSSFFALLCRKAGIQCVIIDGYAKSAGYKVGDSDDDVKKLNNSWNAVYVAGGWRIVFPLWACSAVVGHSTGVYTKVEVKGKAVREKEVESSGKTIKHFNDYYFFTDPEMFIFDAFAKDKRWQLLNRPWDFAKYCDIPYVRRYYFDEKVDIRSKFSGRLVAKDGECHIEISCGDPRGITLDYELYYNHVESGREISSSLQLNNFVFLNRTGSRWDFGIRFPETGVYKLQIVGGKGYEGDMCAFKIRADEVKDDVKPLPFNPGKVGYGPTMDTELAGIKAISHKSGLVKMNIKKHMEFNFKLTKDIVVRTELLHSTISKEELQQYCVTTQRNRNVHVAVNVPEEGEYALALHAQQKNHSDYDNVCNYLLTSETGKKKRQRKWETPQEKKTRRNVTDLSKTRGTKNLSELESEIERFHKLDMEDKGELAKAEDALEYKKDRKELEDAMNRRHLETLEKAIARGEKSRFRDKLTKQLDEAKDIREHLLHLNKIAHDILEMKQPTISELRSYKIPQPIIQDIMRATFLMLGERRADLERYEIK</sequence>
<gene>
    <name evidence="3" type="ORF">MAR_033348</name>
</gene>
<protein>
    <submittedName>
        <fullName evidence="3">HIL-like protein</fullName>
    </submittedName>
</protein>
<dbReference type="Pfam" id="PF23265">
    <property type="entry name" value="Ig-like_KY"/>
    <property type="match status" value="2"/>
</dbReference>
<dbReference type="InterPro" id="IPR053041">
    <property type="entry name" value="Transglut-like_Superfamily_Mod"/>
</dbReference>
<dbReference type="InterPro" id="IPR038765">
    <property type="entry name" value="Papain-like_cys_pep_sf"/>
</dbReference>
<reference evidence="3" key="1">
    <citation type="submission" date="2022-11" db="EMBL/GenBank/DDBJ databases">
        <title>Centuries of genome instability and evolution in soft-shell clam transmissible cancer (bioRxiv).</title>
        <authorList>
            <person name="Hart S.F.M."/>
            <person name="Yonemitsu M.A."/>
            <person name="Giersch R.M."/>
            <person name="Beal B.F."/>
            <person name="Arriagada G."/>
            <person name="Davis B.W."/>
            <person name="Ostrander E.A."/>
            <person name="Goff S.P."/>
            <person name="Metzger M.J."/>
        </authorList>
    </citation>
    <scope>NUCLEOTIDE SEQUENCE</scope>
    <source>
        <strain evidence="3">MELC-2E11</strain>
        <tissue evidence="3">Siphon/mantle</tissue>
    </source>
</reference>
<dbReference type="PANTHER" id="PTHR47020:SF1">
    <property type="entry name" value="HILLARIN"/>
    <property type="match status" value="1"/>
</dbReference>
<dbReference type="Gene3D" id="3.10.620.30">
    <property type="match status" value="1"/>
</dbReference>
<evidence type="ECO:0000313" key="3">
    <source>
        <dbReference type="EMBL" id="WAR30806.1"/>
    </source>
</evidence>
<dbReference type="Pfam" id="PF01841">
    <property type="entry name" value="Transglut_core"/>
    <property type="match status" value="1"/>
</dbReference>
<evidence type="ECO:0000313" key="4">
    <source>
        <dbReference type="Proteomes" id="UP001164746"/>
    </source>
</evidence>
<feature type="domain" description="Transglutaminase-like" evidence="2">
    <location>
        <begin position="152"/>
        <end position="219"/>
    </location>
</feature>
<accession>A0ABY7GI32</accession>
<dbReference type="PANTHER" id="PTHR47020">
    <property type="entry name" value="HILLARIN"/>
    <property type="match status" value="1"/>
</dbReference>
<dbReference type="InterPro" id="IPR056564">
    <property type="entry name" value="Ig-like_KY"/>
</dbReference>
<feature type="region of interest" description="Disordered" evidence="1">
    <location>
        <begin position="532"/>
        <end position="559"/>
    </location>
</feature>
<dbReference type="EMBL" id="CP111028">
    <property type="protein sequence ID" value="WAR30806.1"/>
    <property type="molecule type" value="Genomic_DNA"/>
</dbReference>
<dbReference type="Gene3D" id="1.20.920.60">
    <property type="match status" value="1"/>
</dbReference>
<dbReference type="SMART" id="SM00460">
    <property type="entry name" value="TGc"/>
    <property type="match status" value="1"/>
</dbReference>
<evidence type="ECO:0000256" key="1">
    <source>
        <dbReference type="SAM" id="MobiDB-lite"/>
    </source>
</evidence>
<keyword evidence="4" id="KW-1185">Reference proteome</keyword>
<proteinExistence type="predicted"/>
<dbReference type="InterPro" id="IPR002931">
    <property type="entry name" value="Transglutaminase-like"/>
</dbReference>
<dbReference type="SUPFAM" id="SSF54001">
    <property type="entry name" value="Cysteine proteinases"/>
    <property type="match status" value="1"/>
</dbReference>